<organism evidence="5 6">
    <name type="scientific">Mangrovibacterium diazotrophicum</name>
    <dbReference type="NCBI Taxonomy" id="1261403"/>
    <lineage>
        <taxon>Bacteria</taxon>
        <taxon>Pseudomonadati</taxon>
        <taxon>Bacteroidota</taxon>
        <taxon>Bacteroidia</taxon>
        <taxon>Marinilabiliales</taxon>
        <taxon>Prolixibacteraceae</taxon>
        <taxon>Mangrovibacterium</taxon>
    </lineage>
</organism>
<dbReference type="PANTHER" id="PTHR43280">
    <property type="entry name" value="ARAC-FAMILY TRANSCRIPTIONAL REGULATOR"/>
    <property type="match status" value="1"/>
</dbReference>
<dbReference type="InterPro" id="IPR020449">
    <property type="entry name" value="Tscrpt_reg_AraC-type_HTH"/>
</dbReference>
<evidence type="ECO:0000313" key="5">
    <source>
        <dbReference type="EMBL" id="RKD90172.1"/>
    </source>
</evidence>
<accession>A0A419W3Z4</accession>
<dbReference type="SUPFAM" id="SSF46689">
    <property type="entry name" value="Homeodomain-like"/>
    <property type="match status" value="1"/>
</dbReference>
<dbReference type="GO" id="GO:0043565">
    <property type="term" value="F:sequence-specific DNA binding"/>
    <property type="evidence" value="ECO:0007669"/>
    <property type="project" value="InterPro"/>
</dbReference>
<dbReference type="EMBL" id="RAPN01000001">
    <property type="protein sequence ID" value="RKD90172.1"/>
    <property type="molecule type" value="Genomic_DNA"/>
</dbReference>
<dbReference type="PANTHER" id="PTHR43280:SF32">
    <property type="entry name" value="TRANSCRIPTIONAL REGULATORY PROTEIN"/>
    <property type="match status" value="1"/>
</dbReference>
<evidence type="ECO:0000256" key="1">
    <source>
        <dbReference type="ARBA" id="ARBA00023015"/>
    </source>
</evidence>
<dbReference type="AlphaFoldDB" id="A0A419W3Z4"/>
<dbReference type="Gene3D" id="1.10.10.60">
    <property type="entry name" value="Homeodomain-like"/>
    <property type="match status" value="2"/>
</dbReference>
<sequence>MMDEIVHIKSVSHLHELCGFHKPTHPLISIIDVSEWAIPESLVGMRTLTDLYSIGLKDKSCGLQYGRNTYDFDEGVLFFTAPNQVQSVLRAQKKDEIQGWMLFFHPDLIRNMPLGKTIDSYKFFSYDVHEALHLSPAEQKTITDCMNFVRGEISERIDNHSQTVIASSLELLLNLATRYYERQFNTRSAQHSDVVSRFQMLLADYYESGKLAETGMPTIEYFAQRVHLSANYLSDLLKKETGYNAKDQINNYIIDKAKTILLSESESVSGIAYRLGFNYPHYFSRLFKNKTGMTPQEYRQQN</sequence>
<dbReference type="InterPro" id="IPR018060">
    <property type="entry name" value="HTH_AraC"/>
</dbReference>
<dbReference type="RefSeq" id="WP_120271597.1">
    <property type="nucleotide sequence ID" value="NZ_RAPN01000001.1"/>
</dbReference>
<reference evidence="5 6" key="1">
    <citation type="submission" date="2018-09" db="EMBL/GenBank/DDBJ databases">
        <title>Genomic Encyclopedia of Archaeal and Bacterial Type Strains, Phase II (KMG-II): from individual species to whole genera.</title>
        <authorList>
            <person name="Goeker M."/>
        </authorList>
    </citation>
    <scope>NUCLEOTIDE SEQUENCE [LARGE SCALE GENOMIC DNA]</scope>
    <source>
        <strain evidence="5 6">DSM 27148</strain>
    </source>
</reference>
<protein>
    <submittedName>
        <fullName evidence="5">AraC family transcriptional regulator</fullName>
    </submittedName>
</protein>
<dbReference type="Proteomes" id="UP000283387">
    <property type="component" value="Unassembled WGS sequence"/>
</dbReference>
<dbReference type="PRINTS" id="PR00032">
    <property type="entry name" value="HTHARAC"/>
</dbReference>
<evidence type="ECO:0000313" key="6">
    <source>
        <dbReference type="Proteomes" id="UP000283387"/>
    </source>
</evidence>
<name>A0A419W3Z4_9BACT</name>
<comment type="caution">
    <text evidence="5">The sequence shown here is derived from an EMBL/GenBank/DDBJ whole genome shotgun (WGS) entry which is preliminary data.</text>
</comment>
<keyword evidence="1" id="KW-0805">Transcription regulation</keyword>
<evidence type="ECO:0000256" key="2">
    <source>
        <dbReference type="ARBA" id="ARBA00023125"/>
    </source>
</evidence>
<dbReference type="InterPro" id="IPR009057">
    <property type="entry name" value="Homeodomain-like_sf"/>
</dbReference>
<dbReference type="GO" id="GO:0003700">
    <property type="term" value="F:DNA-binding transcription factor activity"/>
    <property type="evidence" value="ECO:0007669"/>
    <property type="project" value="InterPro"/>
</dbReference>
<evidence type="ECO:0000259" key="4">
    <source>
        <dbReference type="PROSITE" id="PS01124"/>
    </source>
</evidence>
<gene>
    <name evidence="5" type="ORF">BC643_0508</name>
</gene>
<proteinExistence type="predicted"/>
<keyword evidence="6" id="KW-1185">Reference proteome</keyword>
<dbReference type="Pfam" id="PF12833">
    <property type="entry name" value="HTH_18"/>
    <property type="match status" value="1"/>
</dbReference>
<keyword evidence="2" id="KW-0238">DNA-binding</keyword>
<dbReference type="SMART" id="SM00342">
    <property type="entry name" value="HTH_ARAC"/>
    <property type="match status" value="1"/>
</dbReference>
<dbReference type="OrthoDB" id="4480133at2"/>
<evidence type="ECO:0000256" key="3">
    <source>
        <dbReference type="ARBA" id="ARBA00023163"/>
    </source>
</evidence>
<keyword evidence="3" id="KW-0804">Transcription</keyword>
<feature type="domain" description="HTH araC/xylS-type" evidence="4">
    <location>
        <begin position="196"/>
        <end position="301"/>
    </location>
</feature>
<dbReference type="PROSITE" id="PS01124">
    <property type="entry name" value="HTH_ARAC_FAMILY_2"/>
    <property type="match status" value="1"/>
</dbReference>